<evidence type="ECO:0000256" key="1">
    <source>
        <dbReference type="SAM" id="MobiDB-lite"/>
    </source>
</evidence>
<feature type="signal peptide" evidence="2">
    <location>
        <begin position="1"/>
        <end position="26"/>
    </location>
</feature>
<organism evidence="4 5">
    <name type="scientific">Xylocopilactobacillus apis</name>
    <dbReference type="NCBI Taxonomy" id="2932183"/>
    <lineage>
        <taxon>Bacteria</taxon>
        <taxon>Bacillati</taxon>
        <taxon>Bacillota</taxon>
        <taxon>Bacilli</taxon>
        <taxon>Lactobacillales</taxon>
        <taxon>Lactobacillaceae</taxon>
        <taxon>Xylocopilactobacillus</taxon>
    </lineage>
</organism>
<dbReference type="Proteomes" id="UP001321804">
    <property type="component" value="Chromosome"/>
</dbReference>
<dbReference type="AlphaFoldDB" id="A0AAU9CVZ5"/>
<protein>
    <submittedName>
        <fullName evidence="4">DUF4767 domain-containing protein</fullName>
    </submittedName>
</protein>
<proteinExistence type="predicted"/>
<feature type="chain" id="PRO_5043998097" evidence="2">
    <location>
        <begin position="27"/>
        <end position="340"/>
    </location>
</feature>
<dbReference type="KEGG" id="xak:KIMC2_11480"/>
<name>A0AAU9CVZ5_9LACO</name>
<sequence length="340" mass="38845">MKKTCYAFTTILILLCTMLVTGCSHKSESSEEVKSSSSSHIQKSKKKPIKVSESSKSEETSSNSEFTSSVSWTKDKNKELSEFMHSWQKEMGQSYLGTYDGQNPNHYGFIFPEGLSSGQLKGKTNWGEKPIEFEWSPDGNSKAEYQVVAVATAKVQMQRCITYFFTIHKDHPIVFVTQTTNGDTLYFYDSQNVNLQAGFAKIVTGKEPKYPTNDVLYKDMKRKIKVPLIQQQIPTAFKHVWYTYNSENKIDQYELTDSSKIIMQFYNDHGFKWINVRNRGQSNGSGSGITLRYHLFDGKMIPVAMFAYGGFPVFTGNGYMNRDQADTLKRYKFGDEIPEH</sequence>
<gene>
    <name evidence="4" type="ORF">KIMC2_11480</name>
</gene>
<evidence type="ECO:0000313" key="4">
    <source>
        <dbReference type="EMBL" id="BDR56586.1"/>
    </source>
</evidence>
<keyword evidence="5" id="KW-1185">Reference proteome</keyword>
<feature type="region of interest" description="Disordered" evidence="1">
    <location>
        <begin position="31"/>
        <end position="68"/>
    </location>
</feature>
<dbReference type="InterPro" id="IPR031927">
    <property type="entry name" value="DUF4767"/>
</dbReference>
<feature type="domain" description="DUF4767" evidence="3">
    <location>
        <begin position="71"/>
        <end position="203"/>
    </location>
</feature>
<dbReference type="PROSITE" id="PS51257">
    <property type="entry name" value="PROKAR_LIPOPROTEIN"/>
    <property type="match status" value="1"/>
</dbReference>
<accession>A0AAU9CVZ5</accession>
<evidence type="ECO:0000313" key="5">
    <source>
        <dbReference type="Proteomes" id="UP001321804"/>
    </source>
</evidence>
<dbReference type="RefSeq" id="WP_317694864.1">
    <property type="nucleotide sequence ID" value="NZ_AP026801.1"/>
</dbReference>
<evidence type="ECO:0000259" key="3">
    <source>
        <dbReference type="Pfam" id="PF15983"/>
    </source>
</evidence>
<dbReference type="Pfam" id="PF15983">
    <property type="entry name" value="DUF4767"/>
    <property type="match status" value="1"/>
</dbReference>
<evidence type="ECO:0000256" key="2">
    <source>
        <dbReference type="SAM" id="SignalP"/>
    </source>
</evidence>
<reference evidence="4 5" key="1">
    <citation type="journal article" date="2023" name="Microbiol. Spectr.">
        <title>Symbiosis of Carpenter Bees with Uncharacterized Lactic Acid Bacteria Showing NAD Auxotrophy.</title>
        <authorList>
            <person name="Kawasaki S."/>
            <person name="Ozawa K."/>
            <person name="Mori T."/>
            <person name="Yamamoto A."/>
            <person name="Ito M."/>
            <person name="Ohkuma M."/>
            <person name="Sakamoto M."/>
            <person name="Matsutani M."/>
        </authorList>
    </citation>
    <scope>NUCLEOTIDE SEQUENCE [LARGE SCALE GENOMIC DNA]</scope>
    <source>
        <strain evidence="4 5">KimC2</strain>
    </source>
</reference>
<keyword evidence="2" id="KW-0732">Signal</keyword>
<dbReference type="EMBL" id="AP026801">
    <property type="protein sequence ID" value="BDR56586.1"/>
    <property type="molecule type" value="Genomic_DNA"/>
</dbReference>